<dbReference type="SMART" id="SM00507">
    <property type="entry name" value="HNHc"/>
    <property type="match status" value="1"/>
</dbReference>
<accession>A0AAC8T9U6</accession>
<dbReference type="EMBL" id="CP011376">
    <property type="protein sequence ID" value="AKG07821.1"/>
    <property type="molecule type" value="Genomic_DNA"/>
</dbReference>
<evidence type="ECO:0000313" key="2">
    <source>
        <dbReference type="EMBL" id="AKG07821.1"/>
    </source>
</evidence>
<name>A0AAC8T9U6_9GAMM</name>
<dbReference type="GO" id="GO:0016788">
    <property type="term" value="F:hydrolase activity, acting on ester bonds"/>
    <property type="evidence" value="ECO:0007669"/>
    <property type="project" value="InterPro"/>
</dbReference>
<dbReference type="AlphaFoldDB" id="A0AAC8T9U6"/>
<proteinExistence type="predicted"/>
<dbReference type="RefSeq" id="WP_046699281.1">
    <property type="nucleotide sequence ID" value="NZ_CP011376.1"/>
</dbReference>
<dbReference type="Pfam" id="PF13392">
    <property type="entry name" value="HNH_3"/>
    <property type="match status" value="1"/>
</dbReference>
<evidence type="ECO:0000313" key="3">
    <source>
        <dbReference type="Proteomes" id="UP000077465"/>
    </source>
</evidence>
<dbReference type="InterPro" id="IPR003615">
    <property type="entry name" value="HNH_nuc"/>
</dbReference>
<protein>
    <recommendedName>
        <fullName evidence="1">HNH nuclease domain-containing protein</fullName>
    </recommendedName>
</protein>
<sequence>MEVWRDITGYEGYYQVSNLGNIKALYREFIGKDGVIKKYPERLLKLDECCTSKVKYQRVTLSKNHKTKRYQVHRLVASHFIANPTNKPFVNHIDNNGLNNEVTNLEWVTHSENMIHAQKQGRLFHAQSAGGKAGSYTNRLAMLSKVNQMIGKDYGCYRVLELLPQTKPKENLLKVQCSKCHNEYVRSLTYIYNNAPDKCIRCKRK</sequence>
<organism evidence="2 3">
    <name type="scientific">Moraxella bovoculi</name>
    <dbReference type="NCBI Taxonomy" id="386891"/>
    <lineage>
        <taxon>Bacteria</taxon>
        <taxon>Pseudomonadati</taxon>
        <taxon>Pseudomonadota</taxon>
        <taxon>Gammaproteobacteria</taxon>
        <taxon>Moraxellales</taxon>
        <taxon>Moraxellaceae</taxon>
        <taxon>Moraxella</taxon>
    </lineage>
</organism>
<dbReference type="InterPro" id="IPR044925">
    <property type="entry name" value="His-Me_finger_sf"/>
</dbReference>
<dbReference type="Pfam" id="PF07463">
    <property type="entry name" value="NUMOD4"/>
    <property type="match status" value="1"/>
</dbReference>
<dbReference type="Gene3D" id="3.90.75.20">
    <property type="match status" value="1"/>
</dbReference>
<dbReference type="InterPro" id="IPR010902">
    <property type="entry name" value="NUMOD4"/>
</dbReference>
<dbReference type="SUPFAM" id="SSF54060">
    <property type="entry name" value="His-Me finger endonucleases"/>
    <property type="match status" value="1"/>
</dbReference>
<reference evidence="2 3" key="1">
    <citation type="submission" date="2015-05" db="EMBL/GenBank/DDBJ databases">
        <authorList>
            <person name="Dickey A."/>
            <person name="Clawson M."/>
            <person name="Bono J."/>
            <person name="Loy J.D."/>
        </authorList>
    </citation>
    <scope>NUCLEOTIDE SEQUENCE [LARGE SCALE GENOMIC DNA]</scope>
    <source>
        <strain evidence="2 3">22581</strain>
    </source>
</reference>
<feature type="domain" description="HNH nuclease" evidence="1">
    <location>
        <begin position="66"/>
        <end position="114"/>
    </location>
</feature>
<gene>
    <name evidence="2" type="ORF">AAX06_06240</name>
</gene>
<evidence type="ECO:0000259" key="1">
    <source>
        <dbReference type="SMART" id="SM00507"/>
    </source>
</evidence>
<dbReference type="Proteomes" id="UP000077465">
    <property type="component" value="Chromosome"/>
</dbReference>